<organism evidence="7 8">
    <name type="scientific">Chitinophaga flava</name>
    <dbReference type="NCBI Taxonomy" id="2259036"/>
    <lineage>
        <taxon>Bacteria</taxon>
        <taxon>Pseudomonadati</taxon>
        <taxon>Bacteroidota</taxon>
        <taxon>Chitinophagia</taxon>
        <taxon>Chitinophagales</taxon>
        <taxon>Chitinophagaceae</taxon>
        <taxon>Chitinophaga</taxon>
    </lineage>
</organism>
<reference evidence="7 8" key="1">
    <citation type="submission" date="2018-05" db="EMBL/GenBank/DDBJ databases">
        <title>Chitinophaga sp. K3CV102501T nov., isolated from isolated from a monsoon evergreen broad-leaved forest soil.</title>
        <authorList>
            <person name="Lv Y."/>
        </authorList>
    </citation>
    <scope>NUCLEOTIDE SEQUENCE [LARGE SCALE GENOMIC DNA]</scope>
    <source>
        <strain evidence="7 8">GDMCC 1.1325</strain>
    </source>
</reference>
<feature type="domain" description="Calx-beta" evidence="6">
    <location>
        <begin position="429"/>
        <end position="473"/>
    </location>
</feature>
<feature type="transmembrane region" description="Helical" evidence="5">
    <location>
        <begin position="21"/>
        <end position="41"/>
    </location>
</feature>
<dbReference type="OrthoDB" id="599434at2"/>
<feature type="domain" description="Calx-beta" evidence="6">
    <location>
        <begin position="2182"/>
        <end position="2266"/>
    </location>
</feature>
<keyword evidence="5" id="KW-0472">Membrane</keyword>
<evidence type="ECO:0000313" key="8">
    <source>
        <dbReference type="Proteomes" id="UP000253410"/>
    </source>
</evidence>
<evidence type="ECO:0000256" key="2">
    <source>
        <dbReference type="ARBA" id="ARBA00022737"/>
    </source>
</evidence>
<dbReference type="InterPro" id="IPR003644">
    <property type="entry name" value="Calx_beta"/>
</dbReference>
<dbReference type="RefSeq" id="WP_113614795.1">
    <property type="nucleotide sequence ID" value="NZ_QFFJ01000001.1"/>
</dbReference>
<evidence type="ECO:0000313" key="7">
    <source>
        <dbReference type="EMBL" id="RBL92197.1"/>
    </source>
</evidence>
<sequence>MLVLSYPTKVKVRLLPEGKNMLRRCVTLLMTILLINTGIMAQLPAIRVINPTGGNTISDGLRLELDAKGRIQVFRNGKTESYVANGEKGFGDYIRVKHSTYTMTALQSLDTTVCYISPLIGKGTTAEPYRIFVFNKTSDKKPIVNPAMDSVAPIYITRTISYVVPNKYFTIDYSFNGPNQGYNMLLYQEEHLAMQQDPNFAYAGPAFKAGVPGYCSYGFRQAAFNNQYAGVYHYPGECSIAEMFSHGFVAFDSLYSYTVANNAARGSTQITTLSSTYPYNKIVGQMYTTGTDRALCVQTIIDNKLLNTTLGTRIAVGYGEDNTFADYDAIHTAIGQTPTSNGSNPVTVEFAGDASDPEGNAGNNHPPQSLKLKVTGGVLTAPVYMEMKVVAVPGEPHPAVENQDFTYSMGFTIPAGDYTQTANQLVPVTNVTIIGNNKLEYNRKLTLALVDISCNAQVVLGTTKQATYTIVDDEDRTLTLSFNKTSFLEGTSITGTLSLPGTVTEDTYIDLSVLTGNTATPDVDFKMPARVMIGNGAGSTTFTITGEPDLILEPDETFKVKADAMVLGQASSATGPLLTLNDDTRNHIENITLGMTVTPADPDPSYPALTFKEGYTGTLNISLPAGVSTVIPITVNISKAGTATEGNDYTLVIPANTISGSTTVSGTLTLINDYRIEGDENIKITGTATDGTATAFVITPTTITIKDAQLPLTDPVSLHLSTNDINEGDAGAKCWIELPAGIVATDIQLDFDISTVAGTTALSTSYAGLPASMSILAGSKASTQYTITAATNKVLEDDRVVVIHATTATTTTLPGVTTGADVTLNIHDKTDPTGVAVVIAPVTTPLPEGQATKFTIGLTNGFSSAKKISVTLAPNPVGTEATTTDYTMVGGISVIELPAYTTGAYTTPTDVVFANPDMVIEKDKKLIFTGTATGYTVQDAVMIIQDETRRNTANTKVTLTAPQTTIKENNYTTITASLPAGVTTEIPITVDLSAITGTATPIADFTLDKTIQITAATPQPVATLNVLKDDLVENQEDFTITPAISDAYSTTYTSIPATLTFTIQDYEYPLLATNPIVLSATPSTILENDPTGATLTATLPNSWKTAIPLDVQLVKNSSSTAADDRHTSILNQKLTILPTSGTASMQILATDNNVLDDDADLVIDGNPGNTVLPVTSTTIHIADNTINKPNARNITLTANKTLIPEGEKLSVTVSRLYTSSKKVSIQLTVDPSSEASLAKNDYSIINTMLELDPTDKTRTFDVIQTNTDDVLEKDESLLIKAALAGYILNDLDLKIKDMTRTIPSNLVLTLTPYKTVHAQEGDNGTVHISLPAGITTEVPINLTLAQTSGTAEAGLDYEMPTNFSFNNANDTTIALKILVDDLLEGPEKLVISTTATDGISAYTANDFEVNIDDAQYPLTSPIRITLTPGAIDEGGAGAAIGVMLPPGIRAGKPITITIDKDAASTADVNDYKPFAFPFTITIPKLATSATHPVLMEAILDKILEDDETVIFNGTTGDVNMPVKGDTLVIHDRTHDDPATGYIHIIPVTPGTSVREGNTYNAKVSLAPGVTSSKAITISLYAGSGTQAKVSDYSGLPPTVTIPALQPDVAFSVHAEPDNIIEKDKLLQIVAQPQNFVGMKGDTLNLIIEDATRLDPNNLKMQLKVDSTILHEGSSSKVTVGFVNSLISSDEEIVININRDAVTSTADDADYTGLPAQVTLPALQNNQVYTLQITDDNILEGDEVLQLNAQLVTPGYTISQPAPILIPETGNMSVQLLKGNDAAEPGTTGNYILKFPGNSTAAADVKVVFYVSSIAGTTNIAPIQTSATIPQGQNSVTVPVNVIDNNVIEGDEEVKVALMLAQMKRFNKNLPFDVNDMDTVRMTVFDDESYASGPKAVSREMMVEKTADASEPATPGYFRVHFTDTQLSAVKDVTVTYQVSGNAVPDSRYRKLSGTVVIPAGRNYTDIKVDPIDNTIVEGDEDVQVQLQTVSGNIPGVTWPLSANNKASVLIHDNDTLMVEIFNDGLPVEEGKPVTFHIRSVNSATHDMPITFKVEQDVARTFTATNATVSGNTITVVLPAFGTSRDFTITAVDNDTNDDDGFVKVTILPFAGNSGLPIYKAGTNSVAETVITDNDPLTLAFAADQFSVKEGNTGDVTPLNFIVKMNRRSSRDITIKFDFEESKDGVSYPFLDFRATPGVDFDTAVKKAIIPAFQPEGKVVVKIFGDDKFEQNEKFIVKMLSATVPSGQNKPTLGDPSKATGIILNDDAMCRTCDTDGDGLTDEQEDINGNGDPFDDDTDGDGIPNFLDLDSDGSGIPDSVSRFHLDMNRKMDYIDGRDGKIKVHPAISPNNDGLGNDVMYIANINKYPKNEVVVFNRWGGVVFKTSNYDNKSNNFNGKANTGGQSGTDVPDGSYFYQILIWTDGKVERHTGFIVIKR</sequence>
<keyword evidence="4" id="KW-0406">Ion transport</keyword>
<keyword evidence="4" id="KW-0813">Transport</keyword>
<keyword evidence="5" id="KW-0812">Transmembrane</keyword>
<protein>
    <recommendedName>
        <fullName evidence="6">Calx-beta domain-containing protein</fullName>
    </recommendedName>
</protein>
<evidence type="ECO:0000256" key="1">
    <source>
        <dbReference type="ARBA" id="ARBA00022729"/>
    </source>
</evidence>
<dbReference type="EMBL" id="QFFJ01000001">
    <property type="protein sequence ID" value="RBL92197.1"/>
    <property type="molecule type" value="Genomic_DNA"/>
</dbReference>
<keyword evidence="1" id="KW-0732">Signal</keyword>
<feature type="domain" description="Calx-beta" evidence="6">
    <location>
        <begin position="1830"/>
        <end position="1862"/>
    </location>
</feature>
<dbReference type="PANTHER" id="PTHR11878">
    <property type="entry name" value="SODIUM/CALCIUM EXCHANGER"/>
    <property type="match status" value="1"/>
</dbReference>
<dbReference type="SUPFAM" id="SSF103647">
    <property type="entry name" value="TSP type-3 repeat"/>
    <property type="match status" value="1"/>
</dbReference>
<dbReference type="Proteomes" id="UP000253410">
    <property type="component" value="Unassembled WGS sequence"/>
</dbReference>
<feature type="domain" description="Calx-beta" evidence="6">
    <location>
        <begin position="1209"/>
        <end position="1279"/>
    </location>
</feature>
<keyword evidence="3" id="KW-0106">Calcium</keyword>
<evidence type="ECO:0000256" key="5">
    <source>
        <dbReference type="SAM" id="Phobius"/>
    </source>
</evidence>
<dbReference type="Pfam" id="PF13585">
    <property type="entry name" value="CHU_C"/>
    <property type="match status" value="1"/>
</dbReference>
<dbReference type="GO" id="GO:0005509">
    <property type="term" value="F:calcium ion binding"/>
    <property type="evidence" value="ECO:0007669"/>
    <property type="project" value="InterPro"/>
</dbReference>
<dbReference type="InterPro" id="IPR038081">
    <property type="entry name" value="CalX-like_sf"/>
</dbReference>
<dbReference type="InterPro" id="IPR051171">
    <property type="entry name" value="CaCA"/>
</dbReference>
<feature type="domain" description="Calx-beta" evidence="6">
    <location>
        <begin position="1324"/>
        <end position="1395"/>
    </location>
</feature>
<keyword evidence="5" id="KW-1133">Transmembrane helix</keyword>
<gene>
    <name evidence="7" type="ORF">DF182_06260</name>
</gene>
<dbReference type="SUPFAM" id="SSF141072">
    <property type="entry name" value="CalX-like"/>
    <property type="match status" value="10"/>
</dbReference>
<evidence type="ECO:0000256" key="4">
    <source>
        <dbReference type="ARBA" id="ARBA00023065"/>
    </source>
</evidence>
<comment type="caution">
    <text evidence="7">The sequence shown here is derived from an EMBL/GenBank/DDBJ whole genome shotgun (WGS) entry which is preliminary data.</text>
</comment>
<dbReference type="Gene3D" id="2.60.40.2030">
    <property type="match status" value="8"/>
</dbReference>
<keyword evidence="8" id="KW-1185">Reference proteome</keyword>
<name>A0A365Y0S7_9BACT</name>
<dbReference type="Pfam" id="PF03160">
    <property type="entry name" value="Calx-beta"/>
    <property type="match status" value="8"/>
</dbReference>
<proteinExistence type="predicted"/>
<accession>A0A365Y0S7</accession>
<feature type="domain" description="Calx-beta" evidence="6">
    <location>
        <begin position="1688"/>
        <end position="1745"/>
    </location>
</feature>
<dbReference type="PANTHER" id="PTHR11878:SF65">
    <property type="entry name" value="NA_CA-EXCHANGE PROTEIN, ISOFORM G"/>
    <property type="match status" value="1"/>
</dbReference>
<dbReference type="GO" id="GO:0030001">
    <property type="term" value="P:metal ion transport"/>
    <property type="evidence" value="ECO:0007669"/>
    <property type="project" value="TreeGrafter"/>
</dbReference>
<evidence type="ECO:0000256" key="3">
    <source>
        <dbReference type="ARBA" id="ARBA00022837"/>
    </source>
</evidence>
<dbReference type="InterPro" id="IPR028974">
    <property type="entry name" value="TSP_type-3_rpt"/>
</dbReference>
<evidence type="ECO:0000259" key="6">
    <source>
        <dbReference type="Pfam" id="PF03160"/>
    </source>
</evidence>
<dbReference type="GO" id="GO:0007154">
    <property type="term" value="P:cell communication"/>
    <property type="evidence" value="ECO:0007669"/>
    <property type="project" value="InterPro"/>
</dbReference>
<dbReference type="GO" id="GO:0016020">
    <property type="term" value="C:membrane"/>
    <property type="evidence" value="ECO:0007669"/>
    <property type="project" value="InterPro"/>
</dbReference>
<feature type="domain" description="Calx-beta" evidence="6">
    <location>
        <begin position="1917"/>
        <end position="2014"/>
    </location>
</feature>
<feature type="domain" description="Calx-beta" evidence="6">
    <location>
        <begin position="954"/>
        <end position="1064"/>
    </location>
</feature>
<keyword evidence="2" id="KW-0677">Repeat</keyword>